<gene>
    <name evidence="2" type="ORF">Tci_014907</name>
</gene>
<dbReference type="PANTHER" id="PTHR48475:SF2">
    <property type="entry name" value="RIBONUCLEASE H"/>
    <property type="match status" value="1"/>
</dbReference>
<protein>
    <submittedName>
        <fullName evidence="2">Reverse transcriptase domain-containing protein</fullName>
    </submittedName>
</protein>
<dbReference type="InterPro" id="IPR036397">
    <property type="entry name" value="RNaseH_sf"/>
</dbReference>
<evidence type="ECO:0000313" key="2">
    <source>
        <dbReference type="EMBL" id="GEU42929.1"/>
    </source>
</evidence>
<dbReference type="InterPro" id="IPR002156">
    <property type="entry name" value="RNaseH_domain"/>
</dbReference>
<sequence>MRFEFDALNNEAEYEALIVELLIAEQMGVKILSAKVDSRLVANQITGSYKANEQSMLQYLEKAKTLISGLEAFSIEQVPRSENKKVDTLSKIASTCFAHLTKQVLVEVPKEKSINEKEIFVVVVEEGYTWMTTLFDHIREGTLLEETK</sequence>
<dbReference type="Pfam" id="PF13456">
    <property type="entry name" value="RVT_3"/>
    <property type="match status" value="1"/>
</dbReference>
<dbReference type="CDD" id="cd09279">
    <property type="entry name" value="RNase_HI_like"/>
    <property type="match status" value="1"/>
</dbReference>
<accession>A0A6L2K1M8</accession>
<evidence type="ECO:0000259" key="1">
    <source>
        <dbReference type="Pfam" id="PF13456"/>
    </source>
</evidence>
<name>A0A6L2K1M8_TANCI</name>
<dbReference type="Gene3D" id="3.30.420.10">
    <property type="entry name" value="Ribonuclease H-like superfamily/Ribonuclease H"/>
    <property type="match status" value="1"/>
</dbReference>
<proteinExistence type="predicted"/>
<comment type="caution">
    <text evidence="2">The sequence shown here is derived from an EMBL/GenBank/DDBJ whole genome shotgun (WGS) entry which is preliminary data.</text>
</comment>
<dbReference type="GO" id="GO:0003964">
    <property type="term" value="F:RNA-directed DNA polymerase activity"/>
    <property type="evidence" value="ECO:0007669"/>
    <property type="project" value="UniProtKB-KW"/>
</dbReference>
<dbReference type="GO" id="GO:0003676">
    <property type="term" value="F:nucleic acid binding"/>
    <property type="evidence" value="ECO:0007669"/>
    <property type="project" value="InterPro"/>
</dbReference>
<keyword evidence="2" id="KW-0808">Transferase</keyword>
<reference evidence="2" key="1">
    <citation type="journal article" date="2019" name="Sci. Rep.">
        <title>Draft genome of Tanacetum cinerariifolium, the natural source of mosquito coil.</title>
        <authorList>
            <person name="Yamashiro T."/>
            <person name="Shiraishi A."/>
            <person name="Satake H."/>
            <person name="Nakayama K."/>
        </authorList>
    </citation>
    <scope>NUCLEOTIDE SEQUENCE</scope>
</reference>
<organism evidence="2">
    <name type="scientific">Tanacetum cinerariifolium</name>
    <name type="common">Dalmatian daisy</name>
    <name type="synonym">Chrysanthemum cinerariifolium</name>
    <dbReference type="NCBI Taxonomy" id="118510"/>
    <lineage>
        <taxon>Eukaryota</taxon>
        <taxon>Viridiplantae</taxon>
        <taxon>Streptophyta</taxon>
        <taxon>Embryophyta</taxon>
        <taxon>Tracheophyta</taxon>
        <taxon>Spermatophyta</taxon>
        <taxon>Magnoliopsida</taxon>
        <taxon>eudicotyledons</taxon>
        <taxon>Gunneridae</taxon>
        <taxon>Pentapetalae</taxon>
        <taxon>asterids</taxon>
        <taxon>campanulids</taxon>
        <taxon>Asterales</taxon>
        <taxon>Asteraceae</taxon>
        <taxon>Asteroideae</taxon>
        <taxon>Anthemideae</taxon>
        <taxon>Anthemidinae</taxon>
        <taxon>Tanacetum</taxon>
    </lineage>
</organism>
<dbReference type="InterPro" id="IPR012337">
    <property type="entry name" value="RNaseH-like_sf"/>
</dbReference>
<keyword evidence="2" id="KW-0695">RNA-directed DNA polymerase</keyword>
<dbReference type="AlphaFoldDB" id="A0A6L2K1M8"/>
<dbReference type="SUPFAM" id="SSF53098">
    <property type="entry name" value="Ribonuclease H-like"/>
    <property type="match status" value="1"/>
</dbReference>
<feature type="domain" description="RNase H type-1" evidence="1">
    <location>
        <begin position="9"/>
        <end position="91"/>
    </location>
</feature>
<dbReference type="PANTHER" id="PTHR48475">
    <property type="entry name" value="RIBONUCLEASE H"/>
    <property type="match status" value="1"/>
</dbReference>
<keyword evidence="2" id="KW-0548">Nucleotidyltransferase</keyword>
<dbReference type="EMBL" id="BKCJ010001635">
    <property type="protein sequence ID" value="GEU42929.1"/>
    <property type="molecule type" value="Genomic_DNA"/>
</dbReference>
<dbReference type="GO" id="GO:0004523">
    <property type="term" value="F:RNA-DNA hybrid ribonuclease activity"/>
    <property type="evidence" value="ECO:0007669"/>
    <property type="project" value="InterPro"/>
</dbReference>